<keyword evidence="2" id="KW-0472">Membrane</keyword>
<keyword evidence="5" id="KW-1185">Reference proteome</keyword>
<feature type="region of interest" description="Disordered" evidence="1">
    <location>
        <begin position="251"/>
        <end position="280"/>
    </location>
</feature>
<dbReference type="SMART" id="SM00331">
    <property type="entry name" value="PP2C_SIG"/>
    <property type="match status" value="1"/>
</dbReference>
<feature type="transmembrane region" description="Helical" evidence="2">
    <location>
        <begin position="299"/>
        <end position="321"/>
    </location>
</feature>
<dbReference type="RefSeq" id="WP_129874612.1">
    <property type="nucleotide sequence ID" value="NZ_SEWG01000001.1"/>
</dbReference>
<dbReference type="Gene3D" id="3.60.40.10">
    <property type="entry name" value="PPM-type phosphatase domain"/>
    <property type="match status" value="1"/>
</dbReference>
<feature type="compositionally biased region" description="Polar residues" evidence="1">
    <location>
        <begin position="473"/>
        <end position="486"/>
    </location>
</feature>
<feature type="region of interest" description="Disordered" evidence="1">
    <location>
        <begin position="466"/>
        <end position="486"/>
    </location>
</feature>
<feature type="domain" description="PPM-type phosphatase" evidence="3">
    <location>
        <begin position="5"/>
        <end position="247"/>
    </location>
</feature>
<keyword evidence="2" id="KW-1133">Transmembrane helix</keyword>
<dbReference type="OrthoDB" id="9801841at2"/>
<keyword evidence="2" id="KW-0812">Transmembrane</keyword>
<dbReference type="SMART" id="SM00332">
    <property type="entry name" value="PP2Cc"/>
    <property type="match status" value="1"/>
</dbReference>
<dbReference type="PANTHER" id="PTHR47992">
    <property type="entry name" value="PROTEIN PHOSPHATASE"/>
    <property type="match status" value="1"/>
</dbReference>
<evidence type="ECO:0000259" key="3">
    <source>
        <dbReference type="PROSITE" id="PS51746"/>
    </source>
</evidence>
<dbReference type="Pfam" id="PF13672">
    <property type="entry name" value="PP2C_2"/>
    <property type="match status" value="1"/>
</dbReference>
<dbReference type="InterPro" id="IPR001932">
    <property type="entry name" value="PPM-type_phosphatase-like_dom"/>
</dbReference>
<dbReference type="InterPro" id="IPR036457">
    <property type="entry name" value="PPM-type-like_dom_sf"/>
</dbReference>
<accession>A0A4Q5LQZ4</accession>
<dbReference type="SUPFAM" id="SSF81606">
    <property type="entry name" value="PP2C-like"/>
    <property type="match status" value="1"/>
</dbReference>
<dbReference type="SUPFAM" id="SSF51126">
    <property type="entry name" value="Pectin lyase-like"/>
    <property type="match status" value="1"/>
</dbReference>
<proteinExistence type="predicted"/>
<evidence type="ECO:0000256" key="2">
    <source>
        <dbReference type="SAM" id="Phobius"/>
    </source>
</evidence>
<comment type="caution">
    <text evidence="4">The sequence shown here is derived from an EMBL/GenBank/DDBJ whole genome shotgun (WGS) entry which is preliminary data.</text>
</comment>
<reference evidence="4 5" key="1">
    <citation type="submission" date="2019-02" db="EMBL/GenBank/DDBJ databases">
        <title>Bacterial novel species Mucilaginibacter sp. 17JY9-4 isolated from soil.</title>
        <authorList>
            <person name="Jung H.-Y."/>
        </authorList>
    </citation>
    <scope>NUCLEOTIDE SEQUENCE [LARGE SCALE GENOMIC DNA]</scope>
    <source>
        <strain evidence="4 5">17JY9-4</strain>
    </source>
</reference>
<protein>
    <submittedName>
        <fullName evidence="4">Serine/threonine-protein phosphatase</fullName>
    </submittedName>
</protein>
<organism evidence="4 5">
    <name type="scientific">Mucilaginibacter terrigena</name>
    <dbReference type="NCBI Taxonomy" id="2492395"/>
    <lineage>
        <taxon>Bacteria</taxon>
        <taxon>Pseudomonadati</taxon>
        <taxon>Bacteroidota</taxon>
        <taxon>Sphingobacteriia</taxon>
        <taxon>Sphingobacteriales</taxon>
        <taxon>Sphingobacteriaceae</taxon>
        <taxon>Mucilaginibacter</taxon>
    </lineage>
</organism>
<dbReference type="CDD" id="cd00143">
    <property type="entry name" value="PP2Cc"/>
    <property type="match status" value="1"/>
</dbReference>
<dbReference type="Proteomes" id="UP000293331">
    <property type="component" value="Unassembled WGS sequence"/>
</dbReference>
<dbReference type="PROSITE" id="PS51746">
    <property type="entry name" value="PPM_2"/>
    <property type="match status" value="1"/>
</dbReference>
<sequence length="486" mass="53235">MAENYFGLTDTGKVRTNNEDTFIAQKVMGNRMALVAVIDGVGGYNGGEVAAAIAKDVFTDRLSGLQGEIIPAMIDAFKLASQQISEKKLKDKDLESMACVATMALVDVENNQFFYAHVGDTRLYLLRDNSLVKISKDHSFVGFLEDSGRLTETAAMNHPKRNEINKALGFTSQIDTDESFIETGQSPFLPGDMLLLCSDGLTDLVDKSGILDIITQNTSLQQKATELIAAANANGGRDNVTVVLAKNDKVQQRPQATMPVTSQATKNDEAGEGVQPTHHRQHVEPEIIYKAPMGPNKNLGLTLILAFLCLLFLSSTIWLFVTKQREATPLEQSGPVAEKLRNADEVKLQDAIDAFKGDTLVLSDTSFKQPIIITDTLHIDQDTLYIKVKGNITLQRDTAFNGPALAISTDSKVVVLENLKFKDFDTGINLGNTGLFLKNTQFINCKLHVQRKYNLTADKPVTADFPATRVRTDTPTQTPARPNGTR</sequence>
<name>A0A4Q5LQZ4_9SPHI</name>
<evidence type="ECO:0000313" key="4">
    <source>
        <dbReference type="EMBL" id="RYU91882.1"/>
    </source>
</evidence>
<dbReference type="GO" id="GO:0004722">
    <property type="term" value="F:protein serine/threonine phosphatase activity"/>
    <property type="evidence" value="ECO:0007669"/>
    <property type="project" value="InterPro"/>
</dbReference>
<evidence type="ECO:0000256" key="1">
    <source>
        <dbReference type="SAM" id="MobiDB-lite"/>
    </source>
</evidence>
<feature type="compositionally biased region" description="Polar residues" evidence="1">
    <location>
        <begin position="252"/>
        <end position="265"/>
    </location>
</feature>
<dbReference type="EMBL" id="SEWG01000001">
    <property type="protein sequence ID" value="RYU91882.1"/>
    <property type="molecule type" value="Genomic_DNA"/>
</dbReference>
<evidence type="ECO:0000313" key="5">
    <source>
        <dbReference type="Proteomes" id="UP000293331"/>
    </source>
</evidence>
<dbReference type="InterPro" id="IPR015655">
    <property type="entry name" value="PP2C"/>
</dbReference>
<dbReference type="AlphaFoldDB" id="A0A4Q5LQZ4"/>
<dbReference type="InterPro" id="IPR011050">
    <property type="entry name" value="Pectin_lyase_fold/virulence"/>
</dbReference>
<gene>
    <name evidence="4" type="ORF">EWM62_00105</name>
</gene>